<dbReference type="PANTHER" id="PTHR30093:SF2">
    <property type="entry name" value="TYPE II SECRETION SYSTEM PROTEIN H"/>
    <property type="match status" value="1"/>
</dbReference>
<accession>A0A9X2JIS5</accession>
<dbReference type="RefSeq" id="WP_252855520.1">
    <property type="nucleotide sequence ID" value="NZ_JAMXLR010000092.1"/>
</dbReference>
<feature type="domain" description="DUF1559" evidence="1">
    <location>
        <begin position="31"/>
        <end position="123"/>
    </location>
</feature>
<proteinExistence type="predicted"/>
<comment type="caution">
    <text evidence="2">The sequence shown here is derived from an EMBL/GenBank/DDBJ whole genome shotgun (WGS) entry which is preliminary data.</text>
</comment>
<dbReference type="Pfam" id="PF07963">
    <property type="entry name" value="N_methyl"/>
    <property type="match status" value="1"/>
</dbReference>
<dbReference type="AlphaFoldDB" id="A0A9X2JIS5"/>
<dbReference type="InterPro" id="IPR011453">
    <property type="entry name" value="DUF1559"/>
</dbReference>
<keyword evidence="3" id="KW-1185">Reference proteome</keyword>
<dbReference type="NCBIfam" id="TIGR02532">
    <property type="entry name" value="IV_pilin_GFxxxE"/>
    <property type="match status" value="1"/>
</dbReference>
<dbReference type="Proteomes" id="UP001155241">
    <property type="component" value="Unassembled WGS sequence"/>
</dbReference>
<gene>
    <name evidence="2" type="ORF">NG895_26200</name>
</gene>
<dbReference type="SUPFAM" id="SSF54523">
    <property type="entry name" value="Pili subunits"/>
    <property type="match status" value="1"/>
</dbReference>
<reference evidence="2" key="1">
    <citation type="submission" date="2022-06" db="EMBL/GenBank/DDBJ databases">
        <title>Aeoliella straminimaris, a novel planctomycete from sediments.</title>
        <authorList>
            <person name="Vitorino I.R."/>
            <person name="Lage O.M."/>
        </authorList>
    </citation>
    <scope>NUCLEOTIDE SEQUENCE</scope>
    <source>
        <strain evidence="2">ICT_H6.2</strain>
    </source>
</reference>
<dbReference type="EMBL" id="JAMXLR010000092">
    <property type="protein sequence ID" value="MCO6047410.1"/>
    <property type="molecule type" value="Genomic_DNA"/>
</dbReference>
<dbReference type="InterPro" id="IPR045584">
    <property type="entry name" value="Pilin-like"/>
</dbReference>
<dbReference type="Pfam" id="PF07596">
    <property type="entry name" value="SBP_bac_10"/>
    <property type="match status" value="1"/>
</dbReference>
<protein>
    <submittedName>
        <fullName evidence="2">DUF1559 domain-containing protein</fullName>
    </submittedName>
</protein>
<evidence type="ECO:0000313" key="3">
    <source>
        <dbReference type="Proteomes" id="UP001155241"/>
    </source>
</evidence>
<evidence type="ECO:0000313" key="2">
    <source>
        <dbReference type="EMBL" id="MCO6047410.1"/>
    </source>
</evidence>
<evidence type="ECO:0000259" key="1">
    <source>
        <dbReference type="Pfam" id="PF07596"/>
    </source>
</evidence>
<dbReference type="PANTHER" id="PTHR30093">
    <property type="entry name" value="GENERAL SECRETION PATHWAY PROTEIN G"/>
    <property type="match status" value="1"/>
</dbReference>
<name>A0A9X2JIS5_9BACT</name>
<dbReference type="InterPro" id="IPR012902">
    <property type="entry name" value="N_methyl_site"/>
</dbReference>
<organism evidence="2 3">
    <name type="scientific">Aeoliella straminimaris</name>
    <dbReference type="NCBI Taxonomy" id="2954799"/>
    <lineage>
        <taxon>Bacteria</taxon>
        <taxon>Pseudomonadati</taxon>
        <taxon>Planctomycetota</taxon>
        <taxon>Planctomycetia</taxon>
        <taxon>Pirellulales</taxon>
        <taxon>Lacipirellulaceae</taxon>
        <taxon>Aeoliella</taxon>
    </lineage>
</organism>
<dbReference type="Gene3D" id="3.30.700.10">
    <property type="entry name" value="Glycoprotein, Type 4 Pilin"/>
    <property type="match status" value="1"/>
</dbReference>
<sequence length="196" mass="21741">MANRRALTLVEMLVVLVIVAALIGLLVPAVQSARRSAREAVCKNNLHQLNLAVAAYAQAHKRLPAPNQANKVGGWTIEILPFIEQSNLEQHVTYEVAIEDAPELLLRPPTIFRCPIREAIDGRSGLSMMPGHYVLVATDRRDSFSLYDVPLEIAIPWAAGPEMEPHSVRKLVGPHHDGFFSAHGFQQGVYFEPHEE</sequence>